<gene>
    <name evidence="1" type="ORF">Enr13x_78410</name>
</gene>
<accession>A0A518I4A2</accession>
<organism evidence="1 2">
    <name type="scientific">Stieleria neptunia</name>
    <dbReference type="NCBI Taxonomy" id="2527979"/>
    <lineage>
        <taxon>Bacteria</taxon>
        <taxon>Pseudomonadati</taxon>
        <taxon>Planctomycetota</taxon>
        <taxon>Planctomycetia</taxon>
        <taxon>Pirellulales</taxon>
        <taxon>Pirellulaceae</taxon>
        <taxon>Stieleria</taxon>
    </lineage>
</organism>
<evidence type="ECO:0000313" key="2">
    <source>
        <dbReference type="Proteomes" id="UP000319004"/>
    </source>
</evidence>
<dbReference type="KEGG" id="snep:Enr13x_78410"/>
<reference evidence="1 2" key="1">
    <citation type="submission" date="2019-03" db="EMBL/GenBank/DDBJ databases">
        <title>Deep-cultivation of Planctomycetes and their phenomic and genomic characterization uncovers novel biology.</title>
        <authorList>
            <person name="Wiegand S."/>
            <person name="Jogler M."/>
            <person name="Boedeker C."/>
            <person name="Pinto D."/>
            <person name="Vollmers J."/>
            <person name="Rivas-Marin E."/>
            <person name="Kohn T."/>
            <person name="Peeters S.H."/>
            <person name="Heuer A."/>
            <person name="Rast P."/>
            <person name="Oberbeckmann S."/>
            <person name="Bunk B."/>
            <person name="Jeske O."/>
            <person name="Meyerdierks A."/>
            <person name="Storesund J.E."/>
            <person name="Kallscheuer N."/>
            <person name="Luecker S."/>
            <person name="Lage O.M."/>
            <person name="Pohl T."/>
            <person name="Merkel B.J."/>
            <person name="Hornburger P."/>
            <person name="Mueller R.-W."/>
            <person name="Bruemmer F."/>
            <person name="Labrenz M."/>
            <person name="Spormann A.M."/>
            <person name="Op den Camp H."/>
            <person name="Overmann J."/>
            <person name="Amann R."/>
            <person name="Jetten M.S.M."/>
            <person name="Mascher T."/>
            <person name="Medema M.H."/>
            <person name="Devos D.P."/>
            <person name="Kaster A.-K."/>
            <person name="Ovreas L."/>
            <person name="Rohde M."/>
            <person name="Galperin M.Y."/>
            <person name="Jogler C."/>
        </authorList>
    </citation>
    <scope>NUCLEOTIDE SEQUENCE [LARGE SCALE GENOMIC DNA]</scope>
    <source>
        <strain evidence="1 2">Enr13</strain>
    </source>
</reference>
<evidence type="ECO:0008006" key="3">
    <source>
        <dbReference type="Google" id="ProtNLM"/>
    </source>
</evidence>
<sequence length="303" mass="34002">MVTRVKWFEPNYVDPVPARWFSAGQQRDAAKHLYAEHLYAKAVEHEQHGHASCVDWFFQVALATCAHDRQSCQSCFQRDLHKSALMKLVVTGQRFNRLDPQSGLQIVRDGHAERIPISYHGFVWKAADFQFLTPVGEYRTNAVRNLHRRSGVGVPLVVSRCGRIDGSFLPDRSVFAATLRMGCAGNSVGGQRDCPTPCRLEMYDPLRVDQAATTDGPQIIAKDLSAPMAYRLRDQRRTILNDFIDPDAARGENRLYLTEPYQPGKIPIVFIHGLLSDPFTWVEMVNEPVIAASHRSGSGGRNG</sequence>
<dbReference type="AlphaFoldDB" id="A0A518I4A2"/>
<dbReference type="EMBL" id="CP037423">
    <property type="protein sequence ID" value="QDV47929.1"/>
    <property type="molecule type" value="Genomic_DNA"/>
</dbReference>
<name>A0A518I4A2_9BACT</name>
<dbReference type="Proteomes" id="UP000319004">
    <property type="component" value="Chromosome"/>
</dbReference>
<proteinExistence type="predicted"/>
<keyword evidence="2" id="KW-1185">Reference proteome</keyword>
<protein>
    <recommendedName>
        <fullName evidence="3">Alpha/beta hydrolase family protein</fullName>
    </recommendedName>
</protein>
<evidence type="ECO:0000313" key="1">
    <source>
        <dbReference type="EMBL" id="QDV47929.1"/>
    </source>
</evidence>